<dbReference type="InterPro" id="IPR001754">
    <property type="entry name" value="OMPdeCOase_dom"/>
</dbReference>
<evidence type="ECO:0000256" key="5">
    <source>
        <dbReference type="ARBA" id="ARBA00023239"/>
    </source>
</evidence>
<keyword evidence="11" id="KW-1185">Reference proteome</keyword>
<dbReference type="InterPro" id="IPR047596">
    <property type="entry name" value="OMPdecase_bac"/>
</dbReference>
<evidence type="ECO:0000259" key="9">
    <source>
        <dbReference type="SMART" id="SM00934"/>
    </source>
</evidence>
<evidence type="ECO:0000313" key="10">
    <source>
        <dbReference type="EMBL" id="GLO65931.1"/>
    </source>
</evidence>
<dbReference type="SUPFAM" id="SSF51366">
    <property type="entry name" value="Ribulose-phoshate binding barrel"/>
    <property type="match status" value="1"/>
</dbReference>
<dbReference type="NCBIfam" id="TIGR01740">
    <property type="entry name" value="pyrF"/>
    <property type="match status" value="1"/>
</dbReference>
<dbReference type="PANTHER" id="PTHR32119:SF2">
    <property type="entry name" value="OROTIDINE 5'-PHOSPHATE DECARBOXYLASE"/>
    <property type="match status" value="1"/>
</dbReference>
<accession>A0ABQ5TGC6</accession>
<dbReference type="InterPro" id="IPR013785">
    <property type="entry name" value="Aldolase_TIM"/>
</dbReference>
<dbReference type="Proteomes" id="UP001275436">
    <property type="component" value="Unassembled WGS sequence"/>
</dbReference>
<dbReference type="PANTHER" id="PTHR32119">
    <property type="entry name" value="OROTIDINE 5'-PHOSPHATE DECARBOXYLASE"/>
    <property type="match status" value="1"/>
</dbReference>
<dbReference type="Gene3D" id="3.20.20.70">
    <property type="entry name" value="Aldolase class I"/>
    <property type="match status" value="1"/>
</dbReference>
<feature type="binding site" evidence="7">
    <location>
        <position position="176"/>
    </location>
    <ligand>
        <name>substrate</name>
    </ligand>
</feature>
<organism evidence="10 11">
    <name type="scientific">Oceanobacillus kimchii</name>
    <dbReference type="NCBI Taxonomy" id="746691"/>
    <lineage>
        <taxon>Bacteria</taxon>
        <taxon>Bacillati</taxon>
        <taxon>Bacillota</taxon>
        <taxon>Bacilli</taxon>
        <taxon>Bacillales</taxon>
        <taxon>Bacillaceae</taxon>
        <taxon>Oceanobacillus</taxon>
    </lineage>
</organism>
<dbReference type="SMART" id="SM00934">
    <property type="entry name" value="OMPdecase"/>
    <property type="match status" value="1"/>
</dbReference>
<gene>
    <name evidence="7 10" type="primary">pyrF</name>
    <name evidence="10" type="ORF">MACH08_17150</name>
</gene>
<evidence type="ECO:0000256" key="7">
    <source>
        <dbReference type="HAMAP-Rule" id="MF_01200"/>
    </source>
</evidence>
<evidence type="ECO:0000256" key="8">
    <source>
        <dbReference type="RuleBase" id="RU000512"/>
    </source>
</evidence>
<feature type="binding site" evidence="7">
    <location>
        <position position="30"/>
    </location>
    <ligand>
        <name>substrate</name>
    </ligand>
</feature>
<comment type="catalytic activity">
    <reaction evidence="6 7 8">
        <text>orotidine 5'-phosphate + H(+) = UMP + CO2</text>
        <dbReference type="Rhea" id="RHEA:11596"/>
        <dbReference type="ChEBI" id="CHEBI:15378"/>
        <dbReference type="ChEBI" id="CHEBI:16526"/>
        <dbReference type="ChEBI" id="CHEBI:57538"/>
        <dbReference type="ChEBI" id="CHEBI:57865"/>
        <dbReference type="EC" id="4.1.1.23"/>
    </reaction>
</comment>
<dbReference type="Pfam" id="PF00215">
    <property type="entry name" value="OMPdecase"/>
    <property type="match status" value="1"/>
</dbReference>
<evidence type="ECO:0000313" key="11">
    <source>
        <dbReference type="Proteomes" id="UP001275436"/>
    </source>
</evidence>
<feature type="binding site" evidence="7">
    <location>
        <position position="205"/>
    </location>
    <ligand>
        <name>substrate</name>
    </ligand>
</feature>
<keyword evidence="5 7" id="KW-0456">Lyase</keyword>
<evidence type="ECO:0000256" key="1">
    <source>
        <dbReference type="ARBA" id="ARBA00002356"/>
    </source>
</evidence>
<feature type="binding site" evidence="7">
    <location>
        <begin position="57"/>
        <end position="66"/>
    </location>
    <ligand>
        <name>substrate</name>
    </ligand>
</feature>
<dbReference type="EMBL" id="BSKO01000001">
    <property type="protein sequence ID" value="GLO65931.1"/>
    <property type="molecule type" value="Genomic_DNA"/>
</dbReference>
<dbReference type="CDD" id="cd04725">
    <property type="entry name" value="OMP_decarboxylase_like"/>
    <property type="match status" value="1"/>
</dbReference>
<dbReference type="InterPro" id="IPR011060">
    <property type="entry name" value="RibuloseP-bd_barrel"/>
</dbReference>
<comment type="pathway">
    <text evidence="2 7 8">Pyrimidine metabolism; UMP biosynthesis via de novo pathway; UMP from orotate: step 2/2.</text>
</comment>
<feature type="binding site" evidence="7">
    <location>
        <position position="185"/>
    </location>
    <ligand>
        <name>substrate</name>
    </ligand>
</feature>
<sequence length="228" mass="25183">MTMFVALDFPNWKQTEAFLNNNALQGVPVKVGMELFYKEGPKVIEKLKKNNHSIFLDLKLHDIPNTVHQAMKNIASLGVDLVTTHTLGGSEMIAQAKLGLEQSHTKLIAVTLLTSVDEEVVQQQLRLPGNVPANVNHLARIAKDAGADGVVSSVHEVASIKKVCDTSFLTLTPGIRLDSSHVHDQKRVATPELANQVGSDFIVVGRAITQSDHPYETYMEVKKRWEEE</sequence>
<feature type="active site" description="Proton donor" evidence="7">
    <location>
        <position position="59"/>
    </location>
</feature>
<feature type="binding site" evidence="7">
    <location>
        <position position="8"/>
    </location>
    <ligand>
        <name>substrate</name>
    </ligand>
</feature>
<evidence type="ECO:0000256" key="4">
    <source>
        <dbReference type="ARBA" id="ARBA00022975"/>
    </source>
</evidence>
<dbReference type="PROSITE" id="PS00156">
    <property type="entry name" value="OMPDECASE"/>
    <property type="match status" value="1"/>
</dbReference>
<comment type="subunit">
    <text evidence="7">Homodimer.</text>
</comment>
<dbReference type="HAMAP" id="MF_01200_B">
    <property type="entry name" value="OMPdecase_type1_B"/>
    <property type="match status" value="1"/>
</dbReference>
<evidence type="ECO:0000256" key="3">
    <source>
        <dbReference type="ARBA" id="ARBA00022793"/>
    </source>
</evidence>
<comment type="similarity">
    <text evidence="7">Belongs to the OMP decarboxylase family. Type 1 subfamily.</text>
</comment>
<dbReference type="InterPro" id="IPR014732">
    <property type="entry name" value="OMPdecase"/>
</dbReference>
<protein>
    <recommendedName>
        <fullName evidence="7">Orotidine 5'-phosphate decarboxylase</fullName>
        <ecNumber evidence="7">4.1.1.23</ecNumber>
    </recommendedName>
    <alternativeName>
        <fullName evidence="7">OMP decarboxylase</fullName>
        <shortName evidence="7">OMPDCase</shortName>
        <shortName evidence="7">OMPdecase</shortName>
    </alternativeName>
</protein>
<feature type="binding site" evidence="7">
    <location>
        <position position="206"/>
    </location>
    <ligand>
        <name>substrate</name>
    </ligand>
</feature>
<keyword evidence="3 7" id="KW-0210">Decarboxylase</keyword>
<evidence type="ECO:0000256" key="2">
    <source>
        <dbReference type="ARBA" id="ARBA00004861"/>
    </source>
</evidence>
<comment type="function">
    <text evidence="1 7">Catalyzes the decarboxylation of orotidine 5'-monophosphate (OMP) to uridine 5'-monophosphate (UMP).</text>
</comment>
<feature type="domain" description="Orotidine 5'-phosphate decarboxylase" evidence="9">
    <location>
        <begin position="2"/>
        <end position="221"/>
    </location>
</feature>
<reference evidence="10 11" key="1">
    <citation type="submission" date="2023-02" db="EMBL/GenBank/DDBJ databases">
        <title>Oceanobacillus kimchii IFOP_LL358 isolated form Alexandrium catenella lab strain.</title>
        <authorList>
            <person name="Gajardo G."/>
            <person name="Ueki S."/>
            <person name="Maruyama F."/>
        </authorList>
    </citation>
    <scope>NUCLEOTIDE SEQUENCE [LARGE SCALE GENOMIC DNA]</scope>
    <source>
        <strain evidence="10 11">IFOP_LL358</strain>
    </source>
</reference>
<dbReference type="NCBIfam" id="NF001273">
    <property type="entry name" value="PRK00230.1"/>
    <property type="match status" value="1"/>
</dbReference>
<keyword evidence="4 7" id="KW-0665">Pyrimidine biosynthesis</keyword>
<dbReference type="EC" id="4.1.1.23" evidence="7"/>
<dbReference type="RefSeq" id="WP_215063990.1">
    <property type="nucleotide sequence ID" value="NZ_BSKO01000001.1"/>
</dbReference>
<comment type="caution">
    <text evidence="10">The sequence shown here is derived from an EMBL/GenBank/DDBJ whole genome shotgun (WGS) entry which is preliminary data.</text>
</comment>
<dbReference type="InterPro" id="IPR018089">
    <property type="entry name" value="OMPdecase_AS"/>
</dbReference>
<feature type="binding site" evidence="7">
    <location>
        <position position="114"/>
    </location>
    <ligand>
        <name>substrate</name>
    </ligand>
</feature>
<evidence type="ECO:0000256" key="6">
    <source>
        <dbReference type="ARBA" id="ARBA00049157"/>
    </source>
</evidence>
<name>A0ABQ5TGC6_9BACI</name>
<proteinExistence type="inferred from homology"/>